<evidence type="ECO:0000256" key="7">
    <source>
        <dbReference type="SAM" id="Phobius"/>
    </source>
</evidence>
<feature type="domain" description="Prepilin peptidase A24 N-terminal" evidence="9">
    <location>
        <begin position="12"/>
        <end position="91"/>
    </location>
</feature>
<dbReference type="Proteomes" id="UP000034048">
    <property type="component" value="Unassembled WGS sequence"/>
</dbReference>
<dbReference type="GO" id="GO:0004190">
    <property type="term" value="F:aspartic-type endopeptidase activity"/>
    <property type="evidence" value="ECO:0007669"/>
    <property type="project" value="InterPro"/>
</dbReference>
<evidence type="ECO:0000256" key="1">
    <source>
        <dbReference type="ARBA" id="ARBA00004651"/>
    </source>
</evidence>
<evidence type="ECO:0000256" key="2">
    <source>
        <dbReference type="ARBA" id="ARBA00005801"/>
    </source>
</evidence>
<keyword evidence="3" id="KW-1003">Cell membrane</keyword>
<proteinExistence type="inferred from homology"/>
<dbReference type="AlphaFoldDB" id="A0A0G0NR95"/>
<gene>
    <name evidence="10" type="ORF">UT42_C0005G0016</name>
</gene>
<evidence type="ECO:0000313" key="10">
    <source>
        <dbReference type="EMBL" id="KKR15296.1"/>
    </source>
</evidence>
<comment type="subcellular location">
    <subcellularLocation>
        <location evidence="1">Cell membrane</location>
        <topology evidence="1">Multi-pass membrane protein</topology>
    </subcellularLocation>
</comment>
<dbReference type="InterPro" id="IPR000045">
    <property type="entry name" value="Prepilin_IV_endopep_pep"/>
</dbReference>
<organism evidence="10 11">
    <name type="scientific">Candidatus Falkowbacteria bacterium GW2011_GWA2_39_24</name>
    <dbReference type="NCBI Taxonomy" id="1618634"/>
    <lineage>
        <taxon>Bacteria</taxon>
        <taxon>Candidatus Falkowiibacteriota</taxon>
    </lineage>
</organism>
<feature type="domain" description="Prepilin type IV endopeptidase peptidase" evidence="8">
    <location>
        <begin position="115"/>
        <end position="219"/>
    </location>
</feature>
<dbReference type="Pfam" id="PF01478">
    <property type="entry name" value="Peptidase_A24"/>
    <property type="match status" value="1"/>
</dbReference>
<feature type="transmembrane region" description="Helical" evidence="7">
    <location>
        <begin position="161"/>
        <end position="178"/>
    </location>
</feature>
<feature type="transmembrane region" description="Helical" evidence="7">
    <location>
        <begin position="73"/>
        <end position="92"/>
    </location>
</feature>
<comment type="caution">
    <text evidence="10">The sequence shown here is derived from an EMBL/GenBank/DDBJ whole genome shotgun (WGS) entry which is preliminary data.</text>
</comment>
<evidence type="ECO:0000313" key="11">
    <source>
        <dbReference type="Proteomes" id="UP000034048"/>
    </source>
</evidence>
<dbReference type="PATRIC" id="fig|1618634.3.peg.78"/>
<evidence type="ECO:0000256" key="6">
    <source>
        <dbReference type="ARBA" id="ARBA00023136"/>
    </source>
</evidence>
<dbReference type="GO" id="GO:0006465">
    <property type="term" value="P:signal peptide processing"/>
    <property type="evidence" value="ECO:0007669"/>
    <property type="project" value="TreeGrafter"/>
</dbReference>
<dbReference type="EMBL" id="LBWS01000005">
    <property type="protein sequence ID" value="KKR15296.1"/>
    <property type="molecule type" value="Genomic_DNA"/>
</dbReference>
<dbReference type="PANTHER" id="PTHR30487">
    <property type="entry name" value="TYPE 4 PREPILIN-LIKE PROTEINS LEADER PEPTIDE-PROCESSING ENZYME"/>
    <property type="match status" value="1"/>
</dbReference>
<feature type="transmembrane region" description="Helical" evidence="7">
    <location>
        <begin position="6"/>
        <end position="28"/>
    </location>
</feature>
<protein>
    <submittedName>
        <fullName evidence="10">Type 4 prepilin-like protein leader peptide-processing enzyme</fullName>
    </submittedName>
</protein>
<reference evidence="10 11" key="1">
    <citation type="journal article" date="2015" name="Nature">
        <title>rRNA introns, odd ribosomes, and small enigmatic genomes across a large radiation of phyla.</title>
        <authorList>
            <person name="Brown C.T."/>
            <person name="Hug L.A."/>
            <person name="Thomas B.C."/>
            <person name="Sharon I."/>
            <person name="Castelle C.J."/>
            <person name="Singh A."/>
            <person name="Wilkins M.J."/>
            <person name="Williams K.H."/>
            <person name="Banfield J.F."/>
        </authorList>
    </citation>
    <scope>NUCLEOTIDE SEQUENCE [LARGE SCALE GENOMIC DNA]</scope>
</reference>
<keyword evidence="5 7" id="KW-1133">Transmembrane helix</keyword>
<evidence type="ECO:0000256" key="3">
    <source>
        <dbReference type="ARBA" id="ARBA00022475"/>
    </source>
</evidence>
<accession>A0A0G0NR95</accession>
<dbReference type="InterPro" id="IPR010627">
    <property type="entry name" value="Prepilin_pept_A24_N"/>
</dbReference>
<comment type="similarity">
    <text evidence="2">Belongs to the peptidase A24 family.</text>
</comment>
<feature type="transmembrane region" description="Helical" evidence="7">
    <location>
        <begin position="235"/>
        <end position="258"/>
    </location>
</feature>
<evidence type="ECO:0000259" key="8">
    <source>
        <dbReference type="Pfam" id="PF01478"/>
    </source>
</evidence>
<dbReference type="Pfam" id="PF06750">
    <property type="entry name" value="A24_N_bact"/>
    <property type="match status" value="1"/>
</dbReference>
<name>A0A0G0NR95_9BACT</name>
<keyword evidence="4 7" id="KW-0812">Transmembrane</keyword>
<dbReference type="GO" id="GO:0005886">
    <property type="term" value="C:plasma membrane"/>
    <property type="evidence" value="ECO:0007669"/>
    <property type="project" value="UniProtKB-SubCell"/>
</dbReference>
<evidence type="ECO:0000256" key="4">
    <source>
        <dbReference type="ARBA" id="ARBA00022692"/>
    </source>
</evidence>
<feature type="transmembrane region" description="Helical" evidence="7">
    <location>
        <begin position="112"/>
        <end position="131"/>
    </location>
</feature>
<feature type="transmembrane region" description="Helical" evidence="7">
    <location>
        <begin position="190"/>
        <end position="223"/>
    </location>
</feature>
<keyword evidence="6 7" id="KW-0472">Membrane</keyword>
<evidence type="ECO:0000259" key="9">
    <source>
        <dbReference type="Pfam" id="PF06750"/>
    </source>
</evidence>
<dbReference type="InterPro" id="IPR050882">
    <property type="entry name" value="Prepilin_peptidase/N-MTase"/>
</dbReference>
<evidence type="ECO:0000256" key="5">
    <source>
        <dbReference type="ARBA" id="ARBA00022989"/>
    </source>
</evidence>
<sequence>MTYFFLITVWFLGLAIGSFVNSLAWRLYEKKTLKGRSVCPNCGHNLAWYDNIPLLSFVLLKAKCRYCSQQISWQYPLVEFITASLFTLAFYYNPLFPYFATNDVLEAGLTLIRNWLLIAILTTIFVMDLRWYVIVDKVSLPASVIILAINLYLGLPWQNLALAGIIGGGFFLLQFVVSRGKWIGGGDIRLGLLMGLTLGWPQVAVALFLAYILGSIYGVLFIILGKKDLQAKVPFGTFLSLGTLITLFWGQQILNWYLGWVL</sequence>
<dbReference type="Gene3D" id="1.20.120.1220">
    <property type="match status" value="1"/>
</dbReference>
<dbReference type="PANTHER" id="PTHR30487:SF0">
    <property type="entry name" value="PREPILIN LEADER PEPTIDASE_N-METHYLTRANSFERASE-RELATED"/>
    <property type="match status" value="1"/>
</dbReference>